<name>A0ABP0RT18_9DINO</name>
<protein>
    <submittedName>
        <fullName evidence="1">Uncharacterized protein</fullName>
    </submittedName>
</protein>
<dbReference type="EMBL" id="CAXAMN010026499">
    <property type="protein sequence ID" value="CAK9103513.1"/>
    <property type="molecule type" value="Genomic_DNA"/>
</dbReference>
<evidence type="ECO:0000313" key="2">
    <source>
        <dbReference type="Proteomes" id="UP001642484"/>
    </source>
</evidence>
<organism evidence="1 2">
    <name type="scientific">Durusdinium trenchii</name>
    <dbReference type="NCBI Taxonomy" id="1381693"/>
    <lineage>
        <taxon>Eukaryota</taxon>
        <taxon>Sar</taxon>
        <taxon>Alveolata</taxon>
        <taxon>Dinophyceae</taxon>
        <taxon>Suessiales</taxon>
        <taxon>Symbiodiniaceae</taxon>
        <taxon>Durusdinium</taxon>
    </lineage>
</organism>
<keyword evidence="2" id="KW-1185">Reference proteome</keyword>
<comment type="caution">
    <text evidence="1">The sequence shown here is derived from an EMBL/GenBank/DDBJ whole genome shotgun (WGS) entry which is preliminary data.</text>
</comment>
<gene>
    <name evidence="1" type="ORF">CCMP2556_LOCUS48608</name>
</gene>
<proteinExistence type="predicted"/>
<sequence length="155" mass="18054">MGVAWDEAVLGQQRAGTPPHLVRRALSSSWLAAQAYLKMWKERFHYKLLQASTVEHKDSEQMREMRNMLIAWYLLECCYLLAPADLFSYKWFARYLRPRLKVCGADRGILEQVILPFKNGLIRQTHAIFDFRLADQKPRKIQLVEDPAVDCSIDA</sequence>
<dbReference type="Proteomes" id="UP001642484">
    <property type="component" value="Unassembled WGS sequence"/>
</dbReference>
<evidence type="ECO:0000313" key="1">
    <source>
        <dbReference type="EMBL" id="CAK9103513.1"/>
    </source>
</evidence>
<accession>A0ABP0RT18</accession>
<reference evidence="1 2" key="1">
    <citation type="submission" date="2024-02" db="EMBL/GenBank/DDBJ databases">
        <authorList>
            <person name="Chen Y."/>
            <person name="Shah S."/>
            <person name="Dougan E. K."/>
            <person name="Thang M."/>
            <person name="Chan C."/>
        </authorList>
    </citation>
    <scope>NUCLEOTIDE SEQUENCE [LARGE SCALE GENOMIC DNA]</scope>
</reference>